<gene>
    <name evidence="2" type="ORF">LVJ94_15460</name>
</gene>
<keyword evidence="1" id="KW-1133">Transmembrane helix</keyword>
<proteinExistence type="predicted"/>
<feature type="transmembrane region" description="Helical" evidence="1">
    <location>
        <begin position="166"/>
        <end position="189"/>
    </location>
</feature>
<name>A0ABZ2LCX6_9BACT</name>
<feature type="transmembrane region" description="Helical" evidence="1">
    <location>
        <begin position="226"/>
        <end position="243"/>
    </location>
</feature>
<sequence length="487" mass="54453">MRTVDNFVHGYGLTWNTFERVQGYTHPLWMLLVSCLYAIFGEGYFTTLALCFACSLGIVLVASRAWQADRTKLLAMVAIMVSSKSFVDYSTSGLENPLTHLLAAVFFFTLFVKTVTKAEVTERWLCQMVLLASFGYVNRADTVLLYGPSLAWLFVRAWKTLGVKSLRACAIGALPAVAWIAFSTIYYGFPLPNTAYAKLAGGHYHPPLFHSNGIAYFKNSLLWDPVTLPVVAVALLAGTFIALRRRRYDVLLGLVGVAALLVYAMRIGGDYMSGRLFALPYLMAVLVLVEMMPSKVRWSIAAAAFVIGLLGPRSPITGHWEPKLTERGETGILDDHSFHRPGNLNIVFSREDFDIGHGRRFEDVDPAQAMVWGAIGYHGFGRGPRLRTIDNLALTDALLARLPARDPEHSWGRGHLFRDVPEGYVTSVETGENRITDPALHAYYDKLLILTTGPIFTAERMKTIWEMNTGRYSHWIEEYQQHLASKN</sequence>
<keyword evidence="1" id="KW-0812">Transmembrane</keyword>
<evidence type="ECO:0000313" key="3">
    <source>
        <dbReference type="Proteomes" id="UP001374803"/>
    </source>
</evidence>
<feature type="transmembrane region" description="Helical" evidence="1">
    <location>
        <begin position="272"/>
        <end position="289"/>
    </location>
</feature>
<dbReference type="RefSeq" id="WP_394838299.1">
    <property type="nucleotide sequence ID" value="NZ_CP089929.1"/>
</dbReference>
<feature type="transmembrane region" description="Helical" evidence="1">
    <location>
        <begin position="250"/>
        <end position="266"/>
    </location>
</feature>
<evidence type="ECO:0008006" key="4">
    <source>
        <dbReference type="Google" id="ProtNLM"/>
    </source>
</evidence>
<feature type="transmembrane region" description="Helical" evidence="1">
    <location>
        <begin position="28"/>
        <end position="61"/>
    </location>
</feature>
<protein>
    <recommendedName>
        <fullName evidence="4">Glycosyltransferase RgtA/B/C/D-like domain-containing protein</fullName>
    </recommendedName>
</protein>
<accession>A0ABZ2LCX6</accession>
<dbReference type="Proteomes" id="UP001374803">
    <property type="component" value="Chromosome"/>
</dbReference>
<dbReference type="PROSITE" id="PS51257">
    <property type="entry name" value="PROKAR_LIPOPROTEIN"/>
    <property type="match status" value="1"/>
</dbReference>
<dbReference type="EMBL" id="CP089983">
    <property type="protein sequence ID" value="WXB08630.1"/>
    <property type="molecule type" value="Genomic_DNA"/>
</dbReference>
<keyword evidence="1" id="KW-0472">Membrane</keyword>
<keyword evidence="3" id="KW-1185">Reference proteome</keyword>
<evidence type="ECO:0000256" key="1">
    <source>
        <dbReference type="SAM" id="Phobius"/>
    </source>
</evidence>
<evidence type="ECO:0000313" key="2">
    <source>
        <dbReference type="EMBL" id="WXB08630.1"/>
    </source>
</evidence>
<organism evidence="2 3">
    <name type="scientific">Pendulispora rubella</name>
    <dbReference type="NCBI Taxonomy" id="2741070"/>
    <lineage>
        <taxon>Bacteria</taxon>
        <taxon>Pseudomonadati</taxon>
        <taxon>Myxococcota</taxon>
        <taxon>Myxococcia</taxon>
        <taxon>Myxococcales</taxon>
        <taxon>Sorangiineae</taxon>
        <taxon>Pendulisporaceae</taxon>
        <taxon>Pendulispora</taxon>
    </lineage>
</organism>
<reference evidence="2" key="1">
    <citation type="submission" date="2021-12" db="EMBL/GenBank/DDBJ databases">
        <title>Discovery of the Pendulisporaceae a myxobacterial family with distinct sporulation behavior and unique specialized metabolism.</title>
        <authorList>
            <person name="Garcia R."/>
            <person name="Popoff A."/>
            <person name="Bader C.D."/>
            <person name="Loehr J."/>
            <person name="Walesch S."/>
            <person name="Walt C."/>
            <person name="Boldt J."/>
            <person name="Bunk B."/>
            <person name="Haeckl F.J.F.P.J."/>
            <person name="Gunesch A.P."/>
            <person name="Birkelbach J."/>
            <person name="Nuebel U."/>
            <person name="Pietschmann T."/>
            <person name="Bach T."/>
            <person name="Mueller R."/>
        </authorList>
    </citation>
    <scope>NUCLEOTIDE SEQUENCE</scope>
    <source>
        <strain evidence="2">MSr11367</strain>
    </source>
</reference>